<keyword evidence="5" id="KW-1185">Reference proteome</keyword>
<evidence type="ECO:0000256" key="2">
    <source>
        <dbReference type="PIRSR" id="PIRSR600101-1"/>
    </source>
</evidence>
<dbReference type="Pfam" id="PF01019">
    <property type="entry name" value="G_glu_transpept"/>
    <property type="match status" value="1"/>
</dbReference>
<reference evidence="4" key="4">
    <citation type="submission" date="2025-09" db="UniProtKB">
        <authorList>
            <consortium name="Ensembl"/>
        </authorList>
    </citation>
    <scope>IDENTIFICATION</scope>
</reference>
<dbReference type="InterPro" id="IPR052896">
    <property type="entry name" value="GGT-like_enzyme"/>
</dbReference>
<reference evidence="4" key="3">
    <citation type="submission" date="2025-08" db="UniProtKB">
        <authorList>
            <consortium name="Ensembl"/>
        </authorList>
    </citation>
    <scope>IDENTIFICATION</scope>
</reference>
<dbReference type="PANTHER" id="PTHR43881">
    <property type="entry name" value="GAMMA-GLUTAMYLTRANSPEPTIDASE (AFU_ORTHOLOGUE AFUA_4G13580)"/>
    <property type="match status" value="1"/>
</dbReference>
<sequence>MLNSRRSVLNCLNGCVSSSQTLASQLGLDILKKGGNAADAAVTVAAALNLMEPYSTGIGGDMFCLYYDKSKNKVFGLNGSGRAPGKLTLEYLNKLGFNEENKFEYRSPLSITVPGACAGFVDCIDKFGSGKLTLKEILSPVISMARTGFPVSGPITSHGWNISSEKLFDPKNVFGKELLVENADGSLRTPETGEVFRNPGLANVFESVANHGKDGFYKGWVADEIVDVVQNMGGVLTHQDLINHESTIVEPISIDYKGFRLWEIPPNGQGIVALEALNILKNFDIGEMKHNSTEYLHLLVEAYRLSFADALQYCADPSFSDLPFKNMLNTKYGKLRANLIDLKKANKSCLPGDIRNFQSDTVYFTTADKDGNVCSFINSTYMGFGSGIVPRGCGFTLQNRGFNFSLKPDHANVVSPGKRPYHTIIPAMVTDAKTGELLVSYGVMGGFMQPQGHVQVLLNMIEFGMDPQQALDAPRFLVGSGHTGAVGSVNLENGIQPEVMKQLKHLGHDVNGPVEGFDRAMFGRGQVIACRNIWDKTRKSKNEVYWVGSDPRADGVSLGY</sequence>
<evidence type="ECO:0000313" key="4">
    <source>
        <dbReference type="Ensembl" id="ENSCINP00000001002.3"/>
    </source>
</evidence>
<evidence type="ECO:0000256" key="3">
    <source>
        <dbReference type="PIRSR" id="PIRSR600101-2"/>
    </source>
</evidence>
<comment type="similarity">
    <text evidence="1">Belongs to the gamma-glutamyltransferase family.</text>
</comment>
<dbReference type="EMBL" id="EAAA01002895">
    <property type="status" value="NOT_ANNOTATED_CDS"/>
    <property type="molecule type" value="Genomic_DNA"/>
</dbReference>
<evidence type="ECO:0000256" key="1">
    <source>
        <dbReference type="ARBA" id="ARBA00009381"/>
    </source>
</evidence>
<dbReference type="GeneTree" id="ENSGT00940000165445"/>
<evidence type="ECO:0000313" key="5">
    <source>
        <dbReference type="Proteomes" id="UP000008144"/>
    </source>
</evidence>
<accession>F6Q8D1</accession>
<dbReference type="SUPFAM" id="SSF56235">
    <property type="entry name" value="N-terminal nucleophile aminohydrolases (Ntn hydrolases)"/>
    <property type="match status" value="1"/>
</dbReference>
<dbReference type="InParanoid" id="F6Q8D1"/>
<evidence type="ECO:0008006" key="6">
    <source>
        <dbReference type="Google" id="ProtNLM"/>
    </source>
</evidence>
<dbReference type="STRING" id="7719.ENSCINP00000001002"/>
<reference evidence="4" key="2">
    <citation type="journal article" date="2008" name="Genome Biol.">
        <title>Improved genome assembly and evidence-based global gene model set for the chordate Ciona intestinalis: new insight into intron and operon populations.</title>
        <authorList>
            <person name="Satou Y."/>
            <person name="Mineta K."/>
            <person name="Ogasawara M."/>
            <person name="Sasakura Y."/>
            <person name="Shoguchi E."/>
            <person name="Ueno K."/>
            <person name="Yamada L."/>
            <person name="Matsumoto J."/>
            <person name="Wasserscheid J."/>
            <person name="Dewar K."/>
            <person name="Wiley G.B."/>
            <person name="Macmil S.L."/>
            <person name="Roe B.A."/>
            <person name="Zeller R.W."/>
            <person name="Hastings K.E."/>
            <person name="Lemaire P."/>
            <person name="Lindquist E."/>
            <person name="Endo T."/>
            <person name="Hotta K."/>
            <person name="Inaba K."/>
        </authorList>
    </citation>
    <scope>NUCLEOTIDE SEQUENCE [LARGE SCALE GENOMIC DNA]</scope>
    <source>
        <strain evidence="4">wild type</strain>
    </source>
</reference>
<dbReference type="Gene3D" id="1.10.246.130">
    <property type="match status" value="1"/>
</dbReference>
<dbReference type="InterPro" id="IPR029055">
    <property type="entry name" value="Ntn_hydrolases_N"/>
</dbReference>
<dbReference type="OMA" id="EGNMVSY"/>
<feature type="binding site" evidence="3">
    <location>
        <position position="446"/>
    </location>
    <ligand>
        <name>L-glutamate</name>
        <dbReference type="ChEBI" id="CHEBI:29985"/>
    </ligand>
</feature>
<protein>
    <recommendedName>
        <fullName evidence="6">Gamma-glutamyltransferase</fullName>
    </recommendedName>
</protein>
<reference evidence="5" key="1">
    <citation type="journal article" date="2002" name="Science">
        <title>The draft genome of Ciona intestinalis: insights into chordate and vertebrate origins.</title>
        <authorList>
            <person name="Dehal P."/>
            <person name="Satou Y."/>
            <person name="Campbell R.K."/>
            <person name="Chapman J."/>
            <person name="Degnan B."/>
            <person name="De Tomaso A."/>
            <person name="Davidson B."/>
            <person name="Di Gregorio A."/>
            <person name="Gelpke M."/>
            <person name="Goodstein D.M."/>
            <person name="Harafuji N."/>
            <person name="Hastings K.E."/>
            <person name="Ho I."/>
            <person name="Hotta K."/>
            <person name="Huang W."/>
            <person name="Kawashima T."/>
            <person name="Lemaire P."/>
            <person name="Martinez D."/>
            <person name="Meinertzhagen I.A."/>
            <person name="Necula S."/>
            <person name="Nonaka M."/>
            <person name="Putnam N."/>
            <person name="Rash S."/>
            <person name="Saiga H."/>
            <person name="Satake M."/>
            <person name="Terry A."/>
            <person name="Yamada L."/>
            <person name="Wang H.G."/>
            <person name="Awazu S."/>
            <person name="Azumi K."/>
            <person name="Boore J."/>
            <person name="Branno M."/>
            <person name="Chin-Bow S."/>
            <person name="DeSantis R."/>
            <person name="Doyle S."/>
            <person name="Francino P."/>
            <person name="Keys D.N."/>
            <person name="Haga S."/>
            <person name="Hayashi H."/>
            <person name="Hino K."/>
            <person name="Imai K.S."/>
            <person name="Inaba K."/>
            <person name="Kano S."/>
            <person name="Kobayashi K."/>
            <person name="Kobayashi M."/>
            <person name="Lee B.I."/>
            <person name="Makabe K.W."/>
            <person name="Manohar C."/>
            <person name="Matassi G."/>
            <person name="Medina M."/>
            <person name="Mochizuki Y."/>
            <person name="Mount S."/>
            <person name="Morishita T."/>
            <person name="Miura S."/>
            <person name="Nakayama A."/>
            <person name="Nishizaka S."/>
            <person name="Nomoto H."/>
            <person name="Ohta F."/>
            <person name="Oishi K."/>
            <person name="Rigoutsos I."/>
            <person name="Sano M."/>
            <person name="Sasaki A."/>
            <person name="Sasakura Y."/>
            <person name="Shoguchi E."/>
            <person name="Shin-i T."/>
            <person name="Spagnuolo A."/>
            <person name="Stainier D."/>
            <person name="Suzuki M.M."/>
            <person name="Tassy O."/>
            <person name="Takatori N."/>
            <person name="Tokuoka M."/>
            <person name="Yagi K."/>
            <person name="Yoshizaki F."/>
            <person name="Wada S."/>
            <person name="Zhang C."/>
            <person name="Hyatt P.D."/>
            <person name="Larimer F."/>
            <person name="Detter C."/>
            <person name="Doggett N."/>
            <person name="Glavina T."/>
            <person name="Hawkins T."/>
            <person name="Richardson P."/>
            <person name="Lucas S."/>
            <person name="Kohara Y."/>
            <person name="Levine M."/>
            <person name="Satoh N."/>
            <person name="Rokhsar D.S."/>
        </authorList>
    </citation>
    <scope>NUCLEOTIDE SEQUENCE [LARGE SCALE GENOMIC DNA]</scope>
</reference>
<feature type="active site" description="Nucleophile" evidence="2">
    <location>
        <position position="361"/>
    </location>
</feature>
<dbReference type="NCBIfam" id="TIGR00066">
    <property type="entry name" value="g_glut_trans"/>
    <property type="match status" value="1"/>
</dbReference>
<dbReference type="InterPro" id="IPR043138">
    <property type="entry name" value="GGT_lsub"/>
</dbReference>
<dbReference type="PRINTS" id="PR01210">
    <property type="entry name" value="GGTRANSPTASE"/>
</dbReference>
<dbReference type="Ensembl" id="ENSCINT00000001002.3">
    <property type="protein sequence ID" value="ENSCINP00000001002.3"/>
    <property type="gene ID" value="ENSCING00000000540.3"/>
</dbReference>
<name>F6Q8D1_CIOIN</name>
<dbReference type="GO" id="GO:0006751">
    <property type="term" value="P:glutathione catabolic process"/>
    <property type="evidence" value="ECO:0007669"/>
    <property type="project" value="InterPro"/>
</dbReference>
<dbReference type="Gene3D" id="3.60.20.40">
    <property type="match status" value="1"/>
</dbReference>
<dbReference type="InterPro" id="IPR043137">
    <property type="entry name" value="GGT_ssub_C"/>
</dbReference>
<proteinExistence type="inferred from homology"/>
<dbReference type="Proteomes" id="UP000008144">
    <property type="component" value="Chromosome 9"/>
</dbReference>
<dbReference type="HOGENOM" id="CLU_014813_3_1_1"/>
<organism evidence="4 5">
    <name type="scientific">Ciona intestinalis</name>
    <name type="common">Transparent sea squirt</name>
    <name type="synonym">Ascidia intestinalis</name>
    <dbReference type="NCBI Taxonomy" id="7719"/>
    <lineage>
        <taxon>Eukaryota</taxon>
        <taxon>Metazoa</taxon>
        <taxon>Chordata</taxon>
        <taxon>Tunicata</taxon>
        <taxon>Ascidiacea</taxon>
        <taxon>Phlebobranchia</taxon>
        <taxon>Cionidae</taxon>
        <taxon>Ciona</taxon>
    </lineage>
</organism>
<dbReference type="PANTHER" id="PTHR43881:SF1">
    <property type="entry name" value="GAMMA-GLUTAMYLTRANSPEPTIDASE (AFU_ORTHOLOGUE AFUA_4G13580)"/>
    <property type="match status" value="1"/>
</dbReference>
<dbReference type="AlphaFoldDB" id="F6Q8D1"/>
<dbReference type="InterPro" id="IPR000101">
    <property type="entry name" value="GGT_peptidase"/>
</dbReference>
<dbReference type="GO" id="GO:0036374">
    <property type="term" value="F:glutathione hydrolase activity"/>
    <property type="evidence" value="ECO:0007669"/>
    <property type="project" value="InterPro"/>
</dbReference>